<name>A0ABT9E5V7_9PROT</name>
<dbReference type="PANTHER" id="PTHR42928:SF5">
    <property type="entry name" value="BLR1237 PROTEIN"/>
    <property type="match status" value="1"/>
</dbReference>
<reference evidence="2 3" key="1">
    <citation type="submission" date="2023-08" db="EMBL/GenBank/DDBJ databases">
        <title>The draft genome sequence of Paracraurococcus sp. LOR1-02.</title>
        <authorList>
            <person name="Kingkaew E."/>
            <person name="Tanasupawat S."/>
        </authorList>
    </citation>
    <scope>NUCLEOTIDE SEQUENCE [LARGE SCALE GENOMIC DNA]</scope>
    <source>
        <strain evidence="2 3">LOR1-02</strain>
    </source>
</reference>
<evidence type="ECO:0000313" key="2">
    <source>
        <dbReference type="EMBL" id="MDO9711549.1"/>
    </source>
</evidence>
<dbReference type="SUPFAM" id="SSF53850">
    <property type="entry name" value="Periplasmic binding protein-like II"/>
    <property type="match status" value="1"/>
</dbReference>
<evidence type="ECO:0000313" key="3">
    <source>
        <dbReference type="Proteomes" id="UP001243009"/>
    </source>
</evidence>
<comment type="similarity">
    <text evidence="1">Belongs to the UPF0065 (bug) family.</text>
</comment>
<gene>
    <name evidence="2" type="ORF">Q7A36_24595</name>
</gene>
<dbReference type="Gene3D" id="3.40.190.10">
    <property type="entry name" value="Periplasmic binding protein-like II"/>
    <property type="match status" value="1"/>
</dbReference>
<dbReference type="InterPro" id="IPR005064">
    <property type="entry name" value="BUG"/>
</dbReference>
<dbReference type="Proteomes" id="UP001243009">
    <property type="component" value="Unassembled WGS sequence"/>
</dbReference>
<organism evidence="2 3">
    <name type="scientific">Paracraurococcus lichenis</name>
    <dbReference type="NCBI Taxonomy" id="3064888"/>
    <lineage>
        <taxon>Bacteria</taxon>
        <taxon>Pseudomonadati</taxon>
        <taxon>Pseudomonadota</taxon>
        <taxon>Alphaproteobacteria</taxon>
        <taxon>Acetobacterales</taxon>
        <taxon>Roseomonadaceae</taxon>
        <taxon>Paracraurococcus</taxon>
    </lineage>
</organism>
<dbReference type="PANTHER" id="PTHR42928">
    <property type="entry name" value="TRICARBOXYLATE-BINDING PROTEIN"/>
    <property type="match status" value="1"/>
</dbReference>
<accession>A0ABT9E5V7</accession>
<dbReference type="EMBL" id="JAUTWS010000030">
    <property type="protein sequence ID" value="MDO9711549.1"/>
    <property type="molecule type" value="Genomic_DNA"/>
</dbReference>
<dbReference type="RefSeq" id="WP_305106407.1">
    <property type="nucleotide sequence ID" value="NZ_JAUTWS010000030.1"/>
</dbReference>
<dbReference type="Gene3D" id="3.40.190.150">
    <property type="entry name" value="Bordetella uptake gene, domain 1"/>
    <property type="match status" value="1"/>
</dbReference>
<protein>
    <submittedName>
        <fullName evidence="2">Tripartite tricarboxylate transporter substrate binding protein</fullName>
    </submittedName>
</protein>
<keyword evidence="3" id="KW-1185">Reference proteome</keyword>
<dbReference type="InterPro" id="IPR042100">
    <property type="entry name" value="Bug_dom1"/>
</dbReference>
<sequence length="318" mass="33437">MVGTGAAGLALAMPAVRAQGAWPNRPIRLIVPFTPGGSTDGMARIAAQTLQDRLGQTVVVENRPGGNGTVGGIAVAQAAPDGYTFCGSASIQVMARWVMRNPGYDPLADLVPVARTGQGPLLLCMNPALPPGNITELVAAVRANPRGWTFGTSSLGAAGHLATVEFNRMTGLDIPIASYRGTAPAVQDMVAGNIQLMVDPVLAMVPLLRGGRVRALAISQARRSPAAPEVPSAPEAGLPGWEFFSWWGLWGPKGLPAEIVARANAALQEGMRRPEVARRLTDMGIEALAETPEQFAAFIERDVARNAALLRLARFEPE</sequence>
<dbReference type="Pfam" id="PF03401">
    <property type="entry name" value="TctC"/>
    <property type="match status" value="1"/>
</dbReference>
<dbReference type="PIRSF" id="PIRSF017082">
    <property type="entry name" value="YflP"/>
    <property type="match status" value="1"/>
</dbReference>
<comment type="caution">
    <text evidence="2">The sequence shown here is derived from an EMBL/GenBank/DDBJ whole genome shotgun (WGS) entry which is preliminary data.</text>
</comment>
<dbReference type="CDD" id="cd07012">
    <property type="entry name" value="PBP2_Bug_TTT"/>
    <property type="match status" value="1"/>
</dbReference>
<evidence type="ECO:0000256" key="1">
    <source>
        <dbReference type="ARBA" id="ARBA00006987"/>
    </source>
</evidence>
<proteinExistence type="inferred from homology"/>